<dbReference type="SMART" id="SM00066">
    <property type="entry name" value="GAL4"/>
    <property type="match status" value="1"/>
</dbReference>
<proteinExistence type="predicted"/>
<dbReference type="PANTHER" id="PTHR47784:SF5">
    <property type="entry name" value="STEROL UPTAKE CONTROL PROTEIN 2"/>
    <property type="match status" value="1"/>
</dbReference>
<evidence type="ECO:0000259" key="3">
    <source>
        <dbReference type="PROSITE" id="PS50048"/>
    </source>
</evidence>
<feature type="domain" description="Zn(2)-C6 fungal-type" evidence="3">
    <location>
        <begin position="60"/>
        <end position="90"/>
    </location>
</feature>
<feature type="compositionally biased region" description="Low complexity" evidence="2">
    <location>
        <begin position="10"/>
        <end position="35"/>
    </location>
</feature>
<dbReference type="PROSITE" id="PS00463">
    <property type="entry name" value="ZN2_CY6_FUNGAL_1"/>
    <property type="match status" value="1"/>
</dbReference>
<keyword evidence="1" id="KW-0539">Nucleus</keyword>
<dbReference type="InterPro" id="IPR036864">
    <property type="entry name" value="Zn2-C6_fun-type_DNA-bd_sf"/>
</dbReference>
<evidence type="ECO:0000256" key="2">
    <source>
        <dbReference type="SAM" id="MobiDB-lite"/>
    </source>
</evidence>
<keyword evidence="5" id="KW-1185">Reference proteome</keyword>
<organism evidence="4 5">
    <name type="scientific">Colletotrichum zoysiae</name>
    <dbReference type="NCBI Taxonomy" id="1216348"/>
    <lineage>
        <taxon>Eukaryota</taxon>
        <taxon>Fungi</taxon>
        <taxon>Dikarya</taxon>
        <taxon>Ascomycota</taxon>
        <taxon>Pezizomycotina</taxon>
        <taxon>Sordariomycetes</taxon>
        <taxon>Hypocreomycetidae</taxon>
        <taxon>Glomerellales</taxon>
        <taxon>Glomerellaceae</taxon>
        <taxon>Colletotrichum</taxon>
        <taxon>Colletotrichum graminicola species complex</taxon>
    </lineage>
</organism>
<feature type="region of interest" description="Disordered" evidence="2">
    <location>
        <begin position="486"/>
        <end position="508"/>
    </location>
</feature>
<feature type="compositionally biased region" description="Basic residues" evidence="2">
    <location>
        <begin position="49"/>
        <end position="61"/>
    </location>
</feature>
<feature type="region of interest" description="Disordered" evidence="2">
    <location>
        <begin position="1"/>
        <end position="61"/>
    </location>
</feature>
<gene>
    <name evidence="4" type="ORF">LX32DRAFT_690145</name>
</gene>
<evidence type="ECO:0000313" key="5">
    <source>
        <dbReference type="Proteomes" id="UP001232148"/>
    </source>
</evidence>
<dbReference type="PANTHER" id="PTHR47784">
    <property type="entry name" value="STEROL UPTAKE CONTROL PROTEIN 2"/>
    <property type="match status" value="1"/>
</dbReference>
<comment type="caution">
    <text evidence="4">The sequence shown here is derived from an EMBL/GenBank/DDBJ whole genome shotgun (WGS) entry which is preliminary data.</text>
</comment>
<dbReference type="GO" id="GO:0008270">
    <property type="term" value="F:zinc ion binding"/>
    <property type="evidence" value="ECO:0007669"/>
    <property type="project" value="InterPro"/>
</dbReference>
<evidence type="ECO:0000313" key="4">
    <source>
        <dbReference type="EMBL" id="KAK2033412.1"/>
    </source>
</evidence>
<dbReference type="InterPro" id="IPR053157">
    <property type="entry name" value="Sterol_Uptake_Regulator"/>
</dbReference>
<dbReference type="GO" id="GO:0001228">
    <property type="term" value="F:DNA-binding transcription activator activity, RNA polymerase II-specific"/>
    <property type="evidence" value="ECO:0007669"/>
    <property type="project" value="TreeGrafter"/>
</dbReference>
<dbReference type="PROSITE" id="PS50048">
    <property type="entry name" value="ZN2_CY6_FUNGAL_2"/>
    <property type="match status" value="1"/>
</dbReference>
<dbReference type="SUPFAM" id="SSF57701">
    <property type="entry name" value="Zn2/Cys6 DNA-binding domain"/>
    <property type="match status" value="1"/>
</dbReference>
<reference evidence="4" key="1">
    <citation type="submission" date="2021-06" db="EMBL/GenBank/DDBJ databases">
        <title>Comparative genomics, transcriptomics and evolutionary studies reveal genomic signatures of adaptation to plant cell wall in hemibiotrophic fungi.</title>
        <authorList>
            <consortium name="DOE Joint Genome Institute"/>
            <person name="Baroncelli R."/>
            <person name="Diaz J.F."/>
            <person name="Benocci T."/>
            <person name="Peng M."/>
            <person name="Battaglia E."/>
            <person name="Haridas S."/>
            <person name="Andreopoulos W."/>
            <person name="Labutti K."/>
            <person name="Pangilinan J."/>
            <person name="Floch G.L."/>
            <person name="Makela M.R."/>
            <person name="Henrissat B."/>
            <person name="Grigoriev I.V."/>
            <person name="Crouch J.A."/>
            <person name="De Vries R.P."/>
            <person name="Sukno S.A."/>
            <person name="Thon M.R."/>
        </authorList>
    </citation>
    <scope>NUCLEOTIDE SEQUENCE</scope>
    <source>
        <strain evidence="4">MAFF235873</strain>
    </source>
</reference>
<name>A0AAD9HSD8_9PEZI</name>
<protein>
    <recommendedName>
        <fullName evidence="3">Zn(2)-C6 fungal-type domain-containing protein</fullName>
    </recommendedName>
</protein>
<evidence type="ECO:0000256" key="1">
    <source>
        <dbReference type="ARBA" id="ARBA00023242"/>
    </source>
</evidence>
<accession>A0AAD9HSD8</accession>
<feature type="region of interest" description="Disordered" evidence="2">
    <location>
        <begin position="91"/>
        <end position="127"/>
    </location>
</feature>
<dbReference type="Gene3D" id="4.10.240.10">
    <property type="entry name" value="Zn(2)-C6 fungal-type DNA-binding domain"/>
    <property type="match status" value="1"/>
</dbReference>
<dbReference type="EMBL" id="MU842822">
    <property type="protein sequence ID" value="KAK2033412.1"/>
    <property type="molecule type" value="Genomic_DNA"/>
</dbReference>
<dbReference type="AlphaFoldDB" id="A0AAD9HSD8"/>
<dbReference type="Pfam" id="PF00172">
    <property type="entry name" value="Zn_clus"/>
    <property type="match status" value="1"/>
</dbReference>
<dbReference type="Proteomes" id="UP001232148">
    <property type="component" value="Unassembled WGS sequence"/>
</dbReference>
<sequence>MNLLSLPGESDSTATTTSTDTTITTTTTTTDTATTGVRTTSHADDKPYHSKRPHKKSRTGCKNCKTRKVKCDETRPVCRNCMLRKADCVFPAPSHSRSEPRPGSPSSSSASAISPARSRQGSYAGSDDDYSALVMREPLFIPAGDRDATDMKLLWFYTTNTFASFATQAGRVKRIDDILQVKIPGHAFESPFLMDCLLGISALQLQHLKQDIAPSRVLRYRARAFQGYRKAIEEGKPETFPALLATSLLLTALSSQMFREEGTKDLYIIDWMVVWRGIGLMIDMATPQTLWDSGLAELFIRPPIDLDEAAKHIPNDLLFMISSIQPGDPDYEDVPTYYETLKYLGSLYSELVHGFSPIMNLRVVTWFTFIPKGFVELGREKRPRALVILAHYLMFMKVAKGLWWIDGIGDREIAGIVRYLGENWSEELAAPRLSLLLDDQTDVARLILADPDWESPTDYLIARMQDPRTEMLTWVDDSGKRYRGMPQRVGDLHPADPAPRTLPWGGEGYRQDSITMSAPGRAYTERVLEAIDRGVQDMDVSR</sequence>
<feature type="compositionally biased region" description="Low complexity" evidence="2">
    <location>
        <begin position="104"/>
        <end position="119"/>
    </location>
</feature>
<dbReference type="InterPro" id="IPR001138">
    <property type="entry name" value="Zn2Cys6_DnaBD"/>
</dbReference>
<dbReference type="CDD" id="cd00067">
    <property type="entry name" value="GAL4"/>
    <property type="match status" value="1"/>
</dbReference>